<gene>
    <name evidence="2" type="ORF">CPELLU_LOCUS14018</name>
</gene>
<name>A0A9N9ILH6_9GLOM</name>
<sequence length="123" mass="14741">MKIPIEFQEIIRTIQAIVELQTTVKEIGQYKYFLTQTVLKIDNIRLHIRFERITILDNLNSSIIEQEEHLKKIIETYKNIEEQQKNKLKLLLEELYLIIREELTFDSLTKELAKVLTKIKKTI</sequence>
<dbReference type="EMBL" id="CAJVQA010015874">
    <property type="protein sequence ID" value="CAG8739766.1"/>
    <property type="molecule type" value="Genomic_DNA"/>
</dbReference>
<reference evidence="2" key="1">
    <citation type="submission" date="2021-06" db="EMBL/GenBank/DDBJ databases">
        <authorList>
            <person name="Kallberg Y."/>
            <person name="Tangrot J."/>
            <person name="Rosling A."/>
        </authorList>
    </citation>
    <scope>NUCLEOTIDE SEQUENCE</scope>
    <source>
        <strain evidence="2">FL966</strain>
    </source>
</reference>
<protein>
    <submittedName>
        <fullName evidence="2">9714_t:CDS:1</fullName>
    </submittedName>
</protein>
<evidence type="ECO:0000256" key="1">
    <source>
        <dbReference type="SAM" id="Coils"/>
    </source>
</evidence>
<organism evidence="2 3">
    <name type="scientific">Cetraspora pellucida</name>
    <dbReference type="NCBI Taxonomy" id="1433469"/>
    <lineage>
        <taxon>Eukaryota</taxon>
        <taxon>Fungi</taxon>
        <taxon>Fungi incertae sedis</taxon>
        <taxon>Mucoromycota</taxon>
        <taxon>Glomeromycotina</taxon>
        <taxon>Glomeromycetes</taxon>
        <taxon>Diversisporales</taxon>
        <taxon>Gigasporaceae</taxon>
        <taxon>Cetraspora</taxon>
    </lineage>
</organism>
<feature type="coiled-coil region" evidence="1">
    <location>
        <begin position="56"/>
        <end position="94"/>
    </location>
</feature>
<keyword evidence="1" id="KW-0175">Coiled coil</keyword>
<keyword evidence="3" id="KW-1185">Reference proteome</keyword>
<proteinExistence type="predicted"/>
<accession>A0A9N9ILH6</accession>
<dbReference type="AlphaFoldDB" id="A0A9N9ILH6"/>
<evidence type="ECO:0000313" key="2">
    <source>
        <dbReference type="EMBL" id="CAG8739766.1"/>
    </source>
</evidence>
<evidence type="ECO:0000313" key="3">
    <source>
        <dbReference type="Proteomes" id="UP000789759"/>
    </source>
</evidence>
<dbReference type="Proteomes" id="UP000789759">
    <property type="component" value="Unassembled WGS sequence"/>
</dbReference>
<comment type="caution">
    <text evidence="2">The sequence shown here is derived from an EMBL/GenBank/DDBJ whole genome shotgun (WGS) entry which is preliminary data.</text>
</comment>